<keyword evidence="2" id="KW-1133">Transmembrane helix</keyword>
<gene>
    <name evidence="3" type="ORF">GCM10009681_24810</name>
</gene>
<feature type="compositionally biased region" description="Low complexity" evidence="1">
    <location>
        <begin position="54"/>
        <end position="72"/>
    </location>
</feature>
<evidence type="ECO:0000313" key="3">
    <source>
        <dbReference type="EMBL" id="GAA1752939.1"/>
    </source>
</evidence>
<feature type="region of interest" description="Disordered" evidence="1">
    <location>
        <begin position="82"/>
        <end position="102"/>
    </location>
</feature>
<accession>A0ABP4WLK1</accession>
<feature type="compositionally biased region" description="Low complexity" evidence="1">
    <location>
        <begin position="82"/>
        <end position="95"/>
    </location>
</feature>
<name>A0ABP4WLK1_9ACTN</name>
<evidence type="ECO:0000313" key="4">
    <source>
        <dbReference type="Proteomes" id="UP001500655"/>
    </source>
</evidence>
<evidence type="ECO:0000256" key="2">
    <source>
        <dbReference type="SAM" id="Phobius"/>
    </source>
</evidence>
<dbReference type="RefSeq" id="WP_344080426.1">
    <property type="nucleotide sequence ID" value="NZ_BAAALS010000010.1"/>
</dbReference>
<sequence length="232" mass="23332">MSHPDHPAATPAPGRRPSLATIATVAGIVIPVLGLLVALGQWLLPREGGGDNPGTGNAAATGTPAVLPGSAATSNAAASAPATATATDAAPTGTALSTLPREAGELTTLPRALAGKPGLEGALVIACPSNQSNDKVRTVTLLLSGRYLDLTATLRAYFPKDPKLRASLTAVGVWRERDGTSTYRTLGAVVAKGETTPTVTGALEGAEKLRLQVTCDLPTGHAIVTGHVIEAS</sequence>
<feature type="transmembrane region" description="Helical" evidence="2">
    <location>
        <begin position="20"/>
        <end position="44"/>
    </location>
</feature>
<reference evidence="4" key="1">
    <citation type="journal article" date="2019" name="Int. J. Syst. Evol. Microbiol.">
        <title>The Global Catalogue of Microorganisms (GCM) 10K type strain sequencing project: providing services to taxonomists for standard genome sequencing and annotation.</title>
        <authorList>
            <consortium name="The Broad Institute Genomics Platform"/>
            <consortium name="The Broad Institute Genome Sequencing Center for Infectious Disease"/>
            <person name="Wu L."/>
            <person name="Ma J."/>
        </authorList>
    </citation>
    <scope>NUCLEOTIDE SEQUENCE [LARGE SCALE GENOMIC DNA]</scope>
    <source>
        <strain evidence="4">JCM 13249</strain>
    </source>
</reference>
<keyword evidence="4" id="KW-1185">Reference proteome</keyword>
<keyword evidence="2" id="KW-0472">Membrane</keyword>
<protein>
    <recommendedName>
        <fullName evidence="5">Secreted protein</fullName>
    </recommendedName>
</protein>
<dbReference type="EMBL" id="BAAALS010000010">
    <property type="protein sequence ID" value="GAA1752939.1"/>
    <property type="molecule type" value="Genomic_DNA"/>
</dbReference>
<organism evidence="3 4">
    <name type="scientific">Luedemannella helvata</name>
    <dbReference type="NCBI Taxonomy" id="349315"/>
    <lineage>
        <taxon>Bacteria</taxon>
        <taxon>Bacillati</taxon>
        <taxon>Actinomycetota</taxon>
        <taxon>Actinomycetes</taxon>
        <taxon>Micromonosporales</taxon>
        <taxon>Micromonosporaceae</taxon>
        <taxon>Luedemannella</taxon>
    </lineage>
</organism>
<dbReference type="Proteomes" id="UP001500655">
    <property type="component" value="Unassembled WGS sequence"/>
</dbReference>
<comment type="caution">
    <text evidence="3">The sequence shown here is derived from an EMBL/GenBank/DDBJ whole genome shotgun (WGS) entry which is preliminary data.</text>
</comment>
<keyword evidence="2" id="KW-0812">Transmembrane</keyword>
<feature type="region of interest" description="Disordered" evidence="1">
    <location>
        <begin position="53"/>
        <end position="72"/>
    </location>
</feature>
<proteinExistence type="predicted"/>
<evidence type="ECO:0000256" key="1">
    <source>
        <dbReference type="SAM" id="MobiDB-lite"/>
    </source>
</evidence>
<evidence type="ECO:0008006" key="5">
    <source>
        <dbReference type="Google" id="ProtNLM"/>
    </source>
</evidence>